<accession>A0A836C0F0</accession>
<feature type="compositionally biased region" description="Low complexity" evidence="1">
    <location>
        <begin position="668"/>
        <end position="706"/>
    </location>
</feature>
<comment type="caution">
    <text evidence="3">The sequence shown here is derived from an EMBL/GenBank/DDBJ whole genome shotgun (WGS) entry which is preliminary data.</text>
</comment>
<proteinExistence type="predicted"/>
<feature type="region of interest" description="Disordered" evidence="1">
    <location>
        <begin position="1352"/>
        <end position="1411"/>
    </location>
</feature>
<dbReference type="InterPro" id="IPR036322">
    <property type="entry name" value="WD40_repeat_dom_sf"/>
</dbReference>
<dbReference type="EMBL" id="JAEHOE010000022">
    <property type="protein sequence ID" value="KAG2495761.1"/>
    <property type="molecule type" value="Genomic_DNA"/>
</dbReference>
<evidence type="ECO:0000313" key="3">
    <source>
        <dbReference type="EMBL" id="KAG2495761.1"/>
    </source>
</evidence>
<organism evidence="3 4">
    <name type="scientific">Edaphochlamys debaryana</name>
    <dbReference type="NCBI Taxonomy" id="47281"/>
    <lineage>
        <taxon>Eukaryota</taxon>
        <taxon>Viridiplantae</taxon>
        <taxon>Chlorophyta</taxon>
        <taxon>core chlorophytes</taxon>
        <taxon>Chlorophyceae</taxon>
        <taxon>CS clade</taxon>
        <taxon>Chlamydomonadales</taxon>
        <taxon>Chlamydomonadales incertae sedis</taxon>
        <taxon>Edaphochlamys</taxon>
    </lineage>
</organism>
<keyword evidence="4" id="KW-1185">Reference proteome</keyword>
<sequence length="2508" mass="250773">MSGNGNEGGMSMQSTWELLQAGEAARVSVLQLAESAARSKVHKQRCQEVAQAAEHALLQLDQALRSRSFDHITILSAAARLSAQANRSRGTVDAVGNPGALGRLAATFQRKNAERVLTVERRAFLELFGGAVDPYAAAAASLRFGGGNLPTAGLMALHQMSMAGMGMPPSAKSSVRDGPPPLMLGASSAPGALPSLGTMFGHHPLSPDGGHGDAHGTLAHAQSSNSALFGIRGLDGLSTPKPPASFAGDLGDPTDLPSSSKDIPTIKPLLPFTPGVVRQSDGALIRKLCFMRGAGDTSSIQLMVVSRRLMQVFSSGLEDFHSDTPVDVEEQELTACTLYEPCLDLITGHHGGTVLVYGRPGLQTPAQAAAIAAAAVGTAAAQTAAAAAAAAAAAQAGVPLVIRLSRHPVTALHCVPGIELPPPPTAAAAAAAAAVATGATPIRSSDGGAQSPSAPAQPLVGSIDDVLLFTGDQSGRVMAVRYNRVQPEVLAATVFTAGKRAVTGKVPGKPPPATTSDPANLRITGMLYRGGTLVISTAGEALFSVRVTAAPPGPAVPSGNSAKEAAAAVAAAKEAAAKEGAAASQAPHRTNSGPPPAPSSGLSTAQSVLANVPSLQTTDLIGSGSGGSLGTAPSVALKPSSSVSLLTPQGSTLPKSAAAAAAAAAAAGGSAGSSPSGSSSDVTAATATSGGGAASPTAAAAAAAKAGEAKGEKKPDAKSADSGPTTIRKGTLQLSTAVVDSFSFAGFGGCTALVAVDWYTPGAASAASVTGGGASAEGTTTNGGADVPFANFWSSPAAAAGNASLGCWGADAAAADALATAGSIGAPPPPQRGRMVTARTGSFRMLTAHTNGQLLMWDLPASRLQLLCAIGDQGPKVVSVSIFPDLGMMVEALASGFLRVGPPPSAALAPPINPLGGVPVWRLRNEIVRAHQGKITASTTLGHCVATGSKAGGVKVWSAVDLRNAMASVGISFLPPALCASYSGGLAAQALLAAAKLTNPEGAAAAAAAAAGAPPPPSARAGPPAAPPSPLAAGALGGDPAMAAKYPGSAYVAPAAPPPSAFVGLANIAAAPSSNSNSTAAAAEDRYPMGGGMGAAAVAAAAVAGGGASRPGSMGNLPAMPSVLPPPSSGGLASPSGGGGAGPYPGAPAPYNRLNSDQHSVGSGSNMPHMGQPPPYGNSGPGGYPGHSSAGQMHVPGPQMDQGYHGMGPGMGQGMGPGMGPPGPSYHGMGHVPGTQPPQGVPHYPSGGGGMMPFGGSGSAWDAPPEGLRSPIRRGMGSTAGAGGFDDMEIAAAANGLGGAPGHHMSPGPNGNVVVIQEGVLSNSSSVNGGAAGGAGLAAAAVAAGAAYGATTAAKQAPANRPPRLSTDGTATRAAPPMSPRPGDSAKGEAKPREGGLDRLSRRPSSSQPTNAFAAALEGELANVFGGGGGKAAAAAEEEKRAAEAGNKLPVVPPAGLTAQEAEEEKKAATKMWNKAGTAVIRSLRTGGSSALGGGMDGGSGRDPQMPVDVMATSAVPNPYGAPPPPGGGAYPSMPDGYMFPGGQAAAVAAAAQHQQQQWGQHMSVPQPQAVPYSRMGSMNPMAMSNSDPAYGAPHMLYGNQTYGMQSLQAPPSPYSHGPAPIGYPPPGLPAPSSGDLYGNPMGGHNGGMQHVPGPYTYNRRGSMMHGPALSDYDGHSRRTSMSGHHFEEGMSQDDLPVPPVLPPPAPDPNAAPPPANNQASVNPLLQNCFIRPDDLRLIDPIGQGAEGTVWRGRWHHIDVAVKEMHPKTASFDKLVSIAKDLSSPESARSNEVLAGVIKEVSALMDLGQHPNIIRFVGVCAEPPRIVTEYYKMGSLFSLLKEARAGNMRTREKLSWGKRLVMLQDIAAGMAYLHSRNYIHGDLRSPNVFVTEDQHLKIGDFGFARILGNTQDPDAGVPARLTNPRWQAPEVYAMTNAQATTAADVYSFGIIMYEMLTYANPYDDVADDTTVMMRHMMTPEWRPRLPQDERLPVPPNVHLQAFKALMQDCWAVDPSDRPAFHKIAERLMALIRWQRTLSQVRRSLLGARQFKASTMRRNAEAAAAAAAAAAGGGDGTASPGAASDLAASLEHDDEIDRDLIPVIKKRQAEEAAAAAAAAAVAAAAQAQAAAGGQQSMPPPPPPLASVTSRSHAPGAGADLAAAAAAGAPPPWASQGSQRASKSALPPAQAAAAAAAAVPLVVAKNDIAGAPGTAPPPPPWAPPPPVAVSSSSQQPQPPSPNSPMLESVLTLAAMTPPAPPAVPQPPPLQPQESSVMLPTPPAPQQPPSTGGSPYGARRTAASALGTRADGFGLLTPFHAVDLDDDDSAAAMAAAKPPPAAARPAAPPAFPHAPPPAPTPAVRVAAPAPTPTPAPSIGAAAAAAGGASARQRDVFAMDSPFHALGGLDSDDDDKPLPPPLQPRAPAAAAPPPVVARPAPPPVVARPTPPPVVVQVAAPPAAPAHAPMRRPSGVAVAAPAAPGAVRPPPSPKAHDPFAMSSPFFGSLDDDD</sequence>
<dbReference type="CDD" id="cd13999">
    <property type="entry name" value="STKc_MAP3K-like"/>
    <property type="match status" value="1"/>
</dbReference>
<feature type="compositionally biased region" description="Basic and acidic residues" evidence="1">
    <location>
        <begin position="707"/>
        <end position="719"/>
    </location>
</feature>
<protein>
    <recommendedName>
        <fullName evidence="2">Protein kinase domain-containing protein</fullName>
    </recommendedName>
</protein>
<feature type="compositionally biased region" description="Pro residues" evidence="1">
    <location>
        <begin position="1013"/>
        <end position="1030"/>
    </location>
</feature>
<feature type="compositionally biased region" description="Low complexity" evidence="1">
    <location>
        <begin position="2373"/>
        <end position="2387"/>
    </location>
</feature>
<evidence type="ECO:0000313" key="4">
    <source>
        <dbReference type="Proteomes" id="UP000612055"/>
    </source>
</evidence>
<feature type="compositionally biased region" description="Basic and acidic residues" evidence="1">
    <location>
        <begin position="1384"/>
        <end position="1401"/>
    </location>
</feature>
<evidence type="ECO:0000256" key="1">
    <source>
        <dbReference type="SAM" id="MobiDB-lite"/>
    </source>
</evidence>
<name>A0A836C0F0_9CHLO</name>
<feature type="compositionally biased region" description="Pro residues" evidence="1">
    <location>
        <begin position="2212"/>
        <end position="2225"/>
    </location>
</feature>
<feature type="compositionally biased region" description="Pro residues" evidence="1">
    <location>
        <begin position="2334"/>
        <end position="2357"/>
    </location>
</feature>
<dbReference type="PANTHER" id="PTHR44329">
    <property type="entry name" value="SERINE/THREONINE-PROTEIN KINASE TNNI3K-RELATED"/>
    <property type="match status" value="1"/>
</dbReference>
<dbReference type="SUPFAM" id="SSF50978">
    <property type="entry name" value="WD40 repeat-like"/>
    <property type="match status" value="1"/>
</dbReference>
<dbReference type="InterPro" id="IPR051681">
    <property type="entry name" value="Ser/Thr_Kinases-Pseudokinases"/>
</dbReference>
<feature type="compositionally biased region" description="Low complexity" evidence="1">
    <location>
        <begin position="2152"/>
        <end position="2166"/>
    </location>
</feature>
<dbReference type="InterPro" id="IPR001245">
    <property type="entry name" value="Ser-Thr/Tyr_kinase_cat_dom"/>
</dbReference>
<feature type="compositionally biased region" description="Gly residues" evidence="1">
    <location>
        <begin position="1205"/>
        <end position="1218"/>
    </location>
</feature>
<evidence type="ECO:0000259" key="2">
    <source>
        <dbReference type="PROSITE" id="PS50011"/>
    </source>
</evidence>
<dbReference type="OrthoDB" id="1668230at2759"/>
<feature type="region of interest" description="Disordered" evidence="1">
    <location>
        <begin position="240"/>
        <end position="259"/>
    </location>
</feature>
<dbReference type="Pfam" id="PF07714">
    <property type="entry name" value="PK_Tyr_Ser-Thr"/>
    <property type="match status" value="1"/>
</dbReference>
<dbReference type="PROSITE" id="PS50011">
    <property type="entry name" value="PROTEIN_KINASE_DOM"/>
    <property type="match status" value="1"/>
</dbReference>
<dbReference type="GO" id="GO:0005524">
    <property type="term" value="F:ATP binding"/>
    <property type="evidence" value="ECO:0007669"/>
    <property type="project" value="InterPro"/>
</dbReference>
<feature type="region of interest" description="Disordered" evidence="1">
    <location>
        <begin position="2328"/>
        <end position="2508"/>
    </location>
</feature>
<feature type="region of interest" description="Disordered" evidence="1">
    <location>
        <begin position="668"/>
        <end position="727"/>
    </location>
</feature>
<feature type="region of interest" description="Disordered" evidence="1">
    <location>
        <begin position="1116"/>
        <end position="1229"/>
    </location>
</feature>
<feature type="region of interest" description="Disordered" evidence="1">
    <location>
        <begin position="1661"/>
        <end position="1721"/>
    </location>
</feature>
<feature type="compositionally biased region" description="Low complexity" evidence="1">
    <location>
        <begin position="2450"/>
        <end position="2481"/>
    </location>
</feature>
<dbReference type="InterPro" id="IPR000719">
    <property type="entry name" value="Prot_kinase_dom"/>
</dbReference>
<feature type="region of interest" description="Disordered" evidence="1">
    <location>
        <begin position="195"/>
        <end position="218"/>
    </location>
</feature>
<dbReference type="PRINTS" id="PR01217">
    <property type="entry name" value="PRICHEXTENSN"/>
</dbReference>
<feature type="compositionally biased region" description="Pro residues" evidence="1">
    <location>
        <begin position="1697"/>
        <end position="1716"/>
    </location>
</feature>
<feature type="compositionally biased region" description="Pro residues" evidence="1">
    <location>
        <begin position="2414"/>
        <end position="2449"/>
    </location>
</feature>
<feature type="region of interest" description="Disordered" evidence="1">
    <location>
        <begin position="1008"/>
        <end position="1033"/>
    </location>
</feature>
<feature type="region of interest" description="Disordered" evidence="1">
    <location>
        <begin position="2130"/>
        <end position="2184"/>
    </location>
</feature>
<dbReference type="SUPFAM" id="SSF56112">
    <property type="entry name" value="Protein kinase-like (PK-like)"/>
    <property type="match status" value="1"/>
</dbReference>
<dbReference type="PANTHER" id="PTHR44329:SF289">
    <property type="entry name" value="SERINE_THREONINE-PROTEIN KINASE VIK"/>
    <property type="match status" value="1"/>
</dbReference>
<dbReference type="GO" id="GO:0004674">
    <property type="term" value="F:protein serine/threonine kinase activity"/>
    <property type="evidence" value="ECO:0007669"/>
    <property type="project" value="TreeGrafter"/>
</dbReference>
<dbReference type="Gene3D" id="1.10.510.10">
    <property type="entry name" value="Transferase(Phosphotransferase) domain 1"/>
    <property type="match status" value="1"/>
</dbReference>
<feature type="compositionally biased region" description="Polar residues" evidence="1">
    <location>
        <begin position="1153"/>
        <end position="1166"/>
    </location>
</feature>
<feature type="domain" description="Protein kinase" evidence="2">
    <location>
        <begin position="1736"/>
        <end position="2031"/>
    </location>
</feature>
<feature type="region of interest" description="Disordered" evidence="1">
    <location>
        <begin position="2208"/>
        <end position="2300"/>
    </location>
</feature>
<dbReference type="InterPro" id="IPR011009">
    <property type="entry name" value="Kinase-like_dom_sf"/>
</dbReference>
<reference evidence="3" key="1">
    <citation type="journal article" date="2020" name="bioRxiv">
        <title>Comparative genomics of Chlamydomonas.</title>
        <authorList>
            <person name="Craig R.J."/>
            <person name="Hasan A.R."/>
            <person name="Ness R.W."/>
            <person name="Keightley P.D."/>
        </authorList>
    </citation>
    <scope>NUCLEOTIDE SEQUENCE</scope>
    <source>
        <strain evidence="3">CCAP 11/70</strain>
    </source>
</reference>
<dbReference type="Proteomes" id="UP000612055">
    <property type="component" value="Unassembled WGS sequence"/>
</dbReference>
<feature type="compositionally biased region" description="Pro residues" evidence="1">
    <location>
        <begin position="2255"/>
        <end position="2268"/>
    </location>
</feature>
<gene>
    <name evidence="3" type="ORF">HYH03_006010</name>
</gene>
<feature type="region of interest" description="Disordered" evidence="1">
    <location>
        <begin position="578"/>
        <end position="604"/>
    </location>
</feature>